<dbReference type="Proteomes" id="UP000789508">
    <property type="component" value="Unassembled WGS sequence"/>
</dbReference>
<dbReference type="InterPro" id="IPR009071">
    <property type="entry name" value="HMG_box_dom"/>
</dbReference>
<gene>
    <name evidence="3" type="ORF">ALEPTO_LOCUS407</name>
</gene>
<feature type="domain" description="HMG box" evidence="2">
    <location>
        <begin position="49"/>
        <end position="110"/>
    </location>
</feature>
<keyword evidence="1" id="KW-0175">Coiled coil</keyword>
<reference evidence="3" key="1">
    <citation type="submission" date="2021-06" db="EMBL/GenBank/DDBJ databases">
        <authorList>
            <person name="Kallberg Y."/>
            <person name="Tangrot J."/>
            <person name="Rosling A."/>
        </authorList>
    </citation>
    <scope>NUCLEOTIDE SEQUENCE</scope>
    <source>
        <strain evidence="3">FL130A</strain>
    </source>
</reference>
<evidence type="ECO:0000313" key="4">
    <source>
        <dbReference type="Proteomes" id="UP000789508"/>
    </source>
</evidence>
<evidence type="ECO:0000259" key="2">
    <source>
        <dbReference type="Pfam" id="PF00505"/>
    </source>
</evidence>
<dbReference type="SUPFAM" id="SSF47095">
    <property type="entry name" value="HMG-box"/>
    <property type="match status" value="1"/>
</dbReference>
<dbReference type="InterPro" id="IPR036910">
    <property type="entry name" value="HMG_box_dom_sf"/>
</dbReference>
<accession>A0A9N8V8M4</accession>
<organism evidence="3 4">
    <name type="scientific">Ambispora leptoticha</name>
    <dbReference type="NCBI Taxonomy" id="144679"/>
    <lineage>
        <taxon>Eukaryota</taxon>
        <taxon>Fungi</taxon>
        <taxon>Fungi incertae sedis</taxon>
        <taxon>Mucoromycota</taxon>
        <taxon>Glomeromycotina</taxon>
        <taxon>Glomeromycetes</taxon>
        <taxon>Archaeosporales</taxon>
        <taxon>Ambisporaceae</taxon>
        <taxon>Ambispora</taxon>
    </lineage>
</organism>
<feature type="coiled-coil region" evidence="1">
    <location>
        <begin position="285"/>
        <end position="319"/>
    </location>
</feature>
<comment type="caution">
    <text evidence="3">The sequence shown here is derived from an EMBL/GenBank/DDBJ whole genome shotgun (WGS) entry which is preliminary data.</text>
</comment>
<dbReference type="AlphaFoldDB" id="A0A9N8V8M4"/>
<name>A0A9N8V8M4_9GLOM</name>
<keyword evidence="4" id="KW-1185">Reference proteome</keyword>
<protein>
    <submittedName>
        <fullName evidence="3">9897_t:CDS:1</fullName>
    </submittedName>
</protein>
<dbReference type="EMBL" id="CAJVPS010000023">
    <property type="protein sequence ID" value="CAG8442229.1"/>
    <property type="molecule type" value="Genomic_DNA"/>
</dbReference>
<sequence length="321" mass="36632">MQAMQANTNKKSITKLTEPVIPRFPPEVTALNLLEKAISKLETTQQSSRIPNAFIAYRMAVCKELRLNNHPVITQPQLSSMAKQSWSKEPEHVRKAYQRIAAEARDIYKRLCYIHLPPQARHESQFIEETSEKDHTVEESAQDLPSQEVNSVPIPSQEVNIVPVNNVPEFPTVPSPTWSNSTVGEVQSSPIADFSIINESEYMTHDTQYTDLPYPVQVSDENLCHPFNFHHHLSHDYNLNQFSDESFASQFVPTGYEFLDSQFYSKDTTIAANYQNAYSQPESKCEKCRSTIVQLENKVEELERKLSNLTSLITTKLAKKV</sequence>
<evidence type="ECO:0000313" key="3">
    <source>
        <dbReference type="EMBL" id="CAG8442229.1"/>
    </source>
</evidence>
<evidence type="ECO:0000256" key="1">
    <source>
        <dbReference type="SAM" id="Coils"/>
    </source>
</evidence>
<dbReference type="Pfam" id="PF00505">
    <property type="entry name" value="HMG_box"/>
    <property type="match status" value="1"/>
</dbReference>
<dbReference type="Gene3D" id="1.10.30.10">
    <property type="entry name" value="High mobility group box domain"/>
    <property type="match status" value="1"/>
</dbReference>
<dbReference type="OrthoDB" id="6247875at2759"/>
<proteinExistence type="predicted"/>